<organism evidence="6 7">
    <name type="scientific">Paenibacillus oceani</name>
    <dbReference type="NCBI Taxonomy" id="2772510"/>
    <lineage>
        <taxon>Bacteria</taxon>
        <taxon>Bacillati</taxon>
        <taxon>Bacillota</taxon>
        <taxon>Bacilli</taxon>
        <taxon>Bacillales</taxon>
        <taxon>Paenibacillaceae</taxon>
        <taxon>Paenibacillus</taxon>
    </lineage>
</organism>
<dbReference type="Pfam" id="PF04851">
    <property type="entry name" value="ResIII"/>
    <property type="match status" value="1"/>
</dbReference>
<keyword evidence="6" id="KW-0378">Hydrolase</keyword>
<sequence length="489" mass="55334">MERLLAGRCFSKEELLRFLDHHGLQKALSQWTSYVQAAYLRGRLKLTGGVERERRRQFPWSRPELHYRCCRCGTGNEKMYPADCIHCSGPCVYCEECLTMGRMQTCSLLLYGLSVDREDTRGSLEGQADRDSTIAKWGLSPAQTEAARQGLAFLAGGNRREPGRFLIWAVTGAGKTEMIFPFIDYELHRGRKVLIATPRRDVVLELQPRLKRAFPDRSVVTLYGGSEERWDQGEITLSTTHQLLRFYRSFDLVIIDEIDAFPYHNNPMLQAAAQRVCTSDGAYVLLSATPPAGFIRDAEQGRLEHVKVPVRFHRHPLPVPRILMIKVMSGWKGRLPSNLKTALQRSIDRGAQLFVFVPKIREVEPTVEVLRRQFPGCSVEGTSSQDPHRADKVTNFRQGNIRLLVTTTILERGVTVPRTDVFILEADSGTFDSAALVQMAGRAGRSKDDPNGRVFFAAAAHTQSQARAIRQIRQMNRLAKRKGYLLEHP</sequence>
<dbReference type="PANTHER" id="PTHR30580">
    <property type="entry name" value="PRIMOSOMAL PROTEIN N"/>
    <property type="match status" value="1"/>
</dbReference>
<dbReference type="Gene3D" id="3.40.50.300">
    <property type="entry name" value="P-loop containing nucleotide triphosphate hydrolases"/>
    <property type="match status" value="2"/>
</dbReference>
<evidence type="ECO:0000259" key="4">
    <source>
        <dbReference type="PROSITE" id="PS51192"/>
    </source>
</evidence>
<dbReference type="GO" id="GO:0006270">
    <property type="term" value="P:DNA replication initiation"/>
    <property type="evidence" value="ECO:0007669"/>
    <property type="project" value="TreeGrafter"/>
</dbReference>
<dbReference type="InterPro" id="IPR006935">
    <property type="entry name" value="Helicase/UvrB_N"/>
</dbReference>
<evidence type="ECO:0000313" key="7">
    <source>
        <dbReference type="Proteomes" id="UP000639396"/>
    </source>
</evidence>
<dbReference type="PROSITE" id="PS51194">
    <property type="entry name" value="HELICASE_CTER"/>
    <property type="match status" value="1"/>
</dbReference>
<dbReference type="GO" id="GO:0006310">
    <property type="term" value="P:DNA recombination"/>
    <property type="evidence" value="ECO:0007669"/>
    <property type="project" value="TreeGrafter"/>
</dbReference>
<evidence type="ECO:0000259" key="5">
    <source>
        <dbReference type="PROSITE" id="PS51194"/>
    </source>
</evidence>
<keyword evidence="2" id="KW-0067">ATP-binding</keyword>
<dbReference type="Proteomes" id="UP000639396">
    <property type="component" value="Unassembled WGS sequence"/>
</dbReference>
<dbReference type="AlphaFoldDB" id="A0A927H1N4"/>
<evidence type="ECO:0000256" key="2">
    <source>
        <dbReference type="ARBA" id="ARBA00022840"/>
    </source>
</evidence>
<feature type="domain" description="Helicase C-terminal" evidence="5">
    <location>
        <begin position="338"/>
        <end position="489"/>
    </location>
</feature>
<reference evidence="6" key="1">
    <citation type="submission" date="2020-09" db="EMBL/GenBank/DDBJ databases">
        <title>A novel bacterium of genus Paenibacillus, isolated from South China Sea.</title>
        <authorList>
            <person name="Huang H."/>
            <person name="Mo K."/>
            <person name="Hu Y."/>
        </authorList>
    </citation>
    <scope>NUCLEOTIDE SEQUENCE</scope>
    <source>
        <strain evidence="6">IB182363</strain>
    </source>
</reference>
<proteinExistence type="predicted"/>
<dbReference type="SMART" id="SM00487">
    <property type="entry name" value="DEXDc"/>
    <property type="match status" value="1"/>
</dbReference>
<dbReference type="GO" id="GO:0043138">
    <property type="term" value="F:3'-5' DNA helicase activity"/>
    <property type="evidence" value="ECO:0007669"/>
    <property type="project" value="TreeGrafter"/>
</dbReference>
<comment type="caution">
    <text evidence="6">The sequence shown here is derived from an EMBL/GenBank/DDBJ whole genome shotgun (WGS) entry which is preliminary data.</text>
</comment>
<accession>A0A927H1N4</accession>
<evidence type="ECO:0000256" key="1">
    <source>
        <dbReference type="ARBA" id="ARBA00022741"/>
    </source>
</evidence>
<dbReference type="SMART" id="SM00490">
    <property type="entry name" value="HELICc"/>
    <property type="match status" value="1"/>
</dbReference>
<protein>
    <submittedName>
        <fullName evidence="6">DEAD/DEAH box helicase family protein</fullName>
    </submittedName>
</protein>
<dbReference type="GO" id="GO:0006302">
    <property type="term" value="P:double-strand break repair"/>
    <property type="evidence" value="ECO:0007669"/>
    <property type="project" value="TreeGrafter"/>
</dbReference>
<dbReference type="InterPro" id="IPR027417">
    <property type="entry name" value="P-loop_NTPase"/>
</dbReference>
<feature type="domain" description="Helicase ATP-binding" evidence="4">
    <location>
        <begin position="156"/>
        <end position="308"/>
    </location>
</feature>
<dbReference type="SUPFAM" id="SSF52540">
    <property type="entry name" value="P-loop containing nucleoside triphosphate hydrolases"/>
    <property type="match status" value="1"/>
</dbReference>
<dbReference type="Pfam" id="PF00271">
    <property type="entry name" value="Helicase_C"/>
    <property type="match status" value="1"/>
</dbReference>
<gene>
    <name evidence="6" type="ORF">IDH45_16675</name>
</gene>
<dbReference type="EMBL" id="JACXJA010000021">
    <property type="protein sequence ID" value="MBD2863629.1"/>
    <property type="molecule type" value="Genomic_DNA"/>
</dbReference>
<name>A0A927H1N4_9BACL</name>
<dbReference type="InterPro" id="IPR001650">
    <property type="entry name" value="Helicase_C-like"/>
</dbReference>
<keyword evidence="1" id="KW-0547">Nucleotide-binding</keyword>
<evidence type="ECO:0000313" key="6">
    <source>
        <dbReference type="EMBL" id="MBD2863629.1"/>
    </source>
</evidence>
<dbReference type="GO" id="GO:0005524">
    <property type="term" value="F:ATP binding"/>
    <property type="evidence" value="ECO:0007669"/>
    <property type="project" value="UniProtKB-KW"/>
</dbReference>
<dbReference type="PANTHER" id="PTHR30580:SF1">
    <property type="entry name" value="COMF OPERON PROTEIN 1"/>
    <property type="match status" value="1"/>
</dbReference>
<dbReference type="GO" id="GO:0003677">
    <property type="term" value="F:DNA binding"/>
    <property type="evidence" value="ECO:0007669"/>
    <property type="project" value="UniProtKB-KW"/>
</dbReference>
<keyword evidence="7" id="KW-1185">Reference proteome</keyword>
<keyword evidence="3" id="KW-0238">DNA-binding</keyword>
<keyword evidence="6" id="KW-0347">Helicase</keyword>
<dbReference type="GO" id="GO:0016787">
    <property type="term" value="F:hydrolase activity"/>
    <property type="evidence" value="ECO:0007669"/>
    <property type="project" value="InterPro"/>
</dbReference>
<evidence type="ECO:0000256" key="3">
    <source>
        <dbReference type="ARBA" id="ARBA00023125"/>
    </source>
</evidence>
<dbReference type="PROSITE" id="PS51192">
    <property type="entry name" value="HELICASE_ATP_BIND_1"/>
    <property type="match status" value="1"/>
</dbReference>
<dbReference type="InterPro" id="IPR014001">
    <property type="entry name" value="Helicase_ATP-bd"/>
</dbReference>